<dbReference type="InterPro" id="IPR036864">
    <property type="entry name" value="Zn2-C6_fun-type_DNA-bd_sf"/>
</dbReference>
<evidence type="ECO:0000256" key="3">
    <source>
        <dbReference type="ARBA" id="ARBA00023015"/>
    </source>
</evidence>
<dbReference type="GO" id="GO:0006351">
    <property type="term" value="P:DNA-templated transcription"/>
    <property type="evidence" value="ECO:0007669"/>
    <property type="project" value="InterPro"/>
</dbReference>
<dbReference type="PANTHER" id="PTHR47338:SF5">
    <property type="entry name" value="ZN(II)2CYS6 TRANSCRIPTION FACTOR (EUROFUNG)"/>
    <property type="match status" value="1"/>
</dbReference>
<evidence type="ECO:0000256" key="1">
    <source>
        <dbReference type="ARBA" id="ARBA00004123"/>
    </source>
</evidence>
<reference evidence="9" key="1">
    <citation type="submission" date="2015-06" db="EMBL/GenBank/DDBJ databases">
        <title>Expansion of signal transduction pathways in fungi by whole-genome duplication.</title>
        <authorList>
            <consortium name="DOE Joint Genome Institute"/>
            <person name="Corrochano L.M."/>
            <person name="Kuo A."/>
            <person name="Marcet-Houben M."/>
            <person name="Polaino S."/>
            <person name="Salamov A."/>
            <person name="Villalobos J.M."/>
            <person name="Alvarez M.I."/>
            <person name="Avalos J."/>
            <person name="Benito E.P."/>
            <person name="Benoit I."/>
            <person name="Burger G."/>
            <person name="Camino L.P."/>
            <person name="Canovas D."/>
            <person name="Cerda-Olmedo E."/>
            <person name="Cheng J.-F."/>
            <person name="Dominguez A."/>
            <person name="Elias M."/>
            <person name="Eslava A.P."/>
            <person name="Glaser F."/>
            <person name="Grimwood J."/>
            <person name="Gutierrez G."/>
            <person name="Heitman J."/>
            <person name="Henrissat B."/>
            <person name="Iturriaga E.A."/>
            <person name="Lang B.F."/>
            <person name="Lavin J.L."/>
            <person name="Lee S."/>
            <person name="Li W."/>
            <person name="Lindquist E."/>
            <person name="Lopez-Garcia S."/>
            <person name="Luque E.M."/>
            <person name="Marcos A.T."/>
            <person name="Martin J."/>
            <person name="McCluskey K."/>
            <person name="Medina H.R."/>
            <person name="Miralles-Duran A."/>
            <person name="Miyazaki A."/>
            <person name="Munoz-Torres E."/>
            <person name="Oguiza J.A."/>
            <person name="Ohm R."/>
            <person name="Olmedo M."/>
            <person name="Orejas M."/>
            <person name="Ortiz-Castellanos L."/>
            <person name="Pisabarro A.G."/>
            <person name="Rodriguez-Romero J."/>
            <person name="Ruiz-Herrera J."/>
            <person name="Ruiz-Vazquez R."/>
            <person name="Sanz C."/>
            <person name="Schackwitz W."/>
            <person name="Schmutz J."/>
            <person name="Shahriari M."/>
            <person name="Shelest E."/>
            <person name="Silva-Franco F."/>
            <person name="Soanes D."/>
            <person name="Syed K."/>
            <person name="Tagua V.G."/>
            <person name="Talbot N.J."/>
            <person name="Thon M."/>
            <person name="De vries R.P."/>
            <person name="Wiebenga A."/>
            <person name="Yadav J.S."/>
            <person name="Braun E.L."/>
            <person name="Baker S."/>
            <person name="Garre V."/>
            <person name="Horwitz B."/>
            <person name="Torres-Martinez S."/>
            <person name="Idnurm A."/>
            <person name="Herrera-Estrella A."/>
            <person name="Gabaldon T."/>
            <person name="Grigoriev I.V."/>
        </authorList>
    </citation>
    <scope>NUCLEOTIDE SEQUENCE [LARGE SCALE GENOMIC DNA]</scope>
    <source>
        <strain evidence="9">NRRL 1555(-)</strain>
    </source>
</reference>
<dbReference type="SMART" id="SM00066">
    <property type="entry name" value="GAL4"/>
    <property type="match status" value="1"/>
</dbReference>
<dbReference type="InParanoid" id="A0A162XV64"/>
<dbReference type="AlphaFoldDB" id="A0A162XV64"/>
<dbReference type="InterPro" id="IPR007219">
    <property type="entry name" value="XnlR_reg_dom"/>
</dbReference>
<dbReference type="Proteomes" id="UP000077315">
    <property type="component" value="Unassembled WGS sequence"/>
</dbReference>
<keyword evidence="2" id="KW-0479">Metal-binding</keyword>
<gene>
    <name evidence="8" type="ORF">PHYBLDRAFT_142140</name>
</gene>
<dbReference type="Pfam" id="PF04082">
    <property type="entry name" value="Fungal_trans"/>
    <property type="match status" value="1"/>
</dbReference>
<organism evidence="8 9">
    <name type="scientific">Phycomyces blakesleeanus (strain ATCC 8743b / DSM 1359 / FGSC 10004 / NBRC 33097 / NRRL 1555)</name>
    <dbReference type="NCBI Taxonomy" id="763407"/>
    <lineage>
        <taxon>Eukaryota</taxon>
        <taxon>Fungi</taxon>
        <taxon>Fungi incertae sedis</taxon>
        <taxon>Mucoromycota</taxon>
        <taxon>Mucoromycotina</taxon>
        <taxon>Mucoromycetes</taxon>
        <taxon>Mucorales</taxon>
        <taxon>Phycomycetaceae</taxon>
        <taxon>Phycomyces</taxon>
    </lineage>
</organism>
<proteinExistence type="predicted"/>
<protein>
    <submittedName>
        <fullName evidence="8">Zn(2)-C6 fungal-specific transcription factor</fullName>
    </submittedName>
</protein>
<dbReference type="PROSITE" id="PS50048">
    <property type="entry name" value="ZN2_CY6_FUNGAL_2"/>
    <property type="match status" value="1"/>
</dbReference>
<keyword evidence="3" id="KW-0805">Transcription regulation</keyword>
<keyword evidence="9" id="KW-1185">Reference proteome</keyword>
<dbReference type="GO" id="GO:0003677">
    <property type="term" value="F:DNA binding"/>
    <property type="evidence" value="ECO:0007669"/>
    <property type="project" value="InterPro"/>
</dbReference>
<dbReference type="SMART" id="SM00906">
    <property type="entry name" value="Fungal_trans"/>
    <property type="match status" value="1"/>
</dbReference>
<comment type="subcellular location">
    <subcellularLocation>
        <location evidence="1">Nucleus</location>
    </subcellularLocation>
</comment>
<feature type="compositionally biased region" description="Polar residues" evidence="6">
    <location>
        <begin position="12"/>
        <end position="21"/>
    </location>
</feature>
<dbReference type="OrthoDB" id="2399539at2759"/>
<dbReference type="PANTHER" id="PTHR47338">
    <property type="entry name" value="ZN(II)2CYS6 TRANSCRIPTION FACTOR (EUROFUNG)-RELATED"/>
    <property type="match status" value="1"/>
</dbReference>
<evidence type="ECO:0000313" key="8">
    <source>
        <dbReference type="EMBL" id="OAD76625.1"/>
    </source>
</evidence>
<evidence type="ECO:0000259" key="7">
    <source>
        <dbReference type="PROSITE" id="PS50048"/>
    </source>
</evidence>
<dbReference type="RefSeq" id="XP_018294665.1">
    <property type="nucleotide sequence ID" value="XM_018430746.1"/>
</dbReference>
<feature type="domain" description="Zn(2)-C6 fungal-type" evidence="7">
    <location>
        <begin position="57"/>
        <end position="86"/>
    </location>
</feature>
<dbReference type="CDD" id="cd00067">
    <property type="entry name" value="GAL4"/>
    <property type="match status" value="1"/>
</dbReference>
<dbReference type="GO" id="GO:0005634">
    <property type="term" value="C:nucleus"/>
    <property type="evidence" value="ECO:0007669"/>
    <property type="project" value="UniProtKB-SubCell"/>
</dbReference>
<dbReference type="STRING" id="763407.A0A162XV64"/>
<feature type="region of interest" description="Disordered" evidence="6">
    <location>
        <begin position="12"/>
        <end position="55"/>
    </location>
</feature>
<evidence type="ECO:0000313" key="9">
    <source>
        <dbReference type="Proteomes" id="UP000077315"/>
    </source>
</evidence>
<dbReference type="GO" id="GO:0000981">
    <property type="term" value="F:DNA-binding transcription factor activity, RNA polymerase II-specific"/>
    <property type="evidence" value="ECO:0007669"/>
    <property type="project" value="InterPro"/>
</dbReference>
<dbReference type="Pfam" id="PF00172">
    <property type="entry name" value="Zn_clus"/>
    <property type="match status" value="1"/>
</dbReference>
<name>A0A162XV64_PHYB8</name>
<dbReference type="Gene3D" id="4.10.240.10">
    <property type="entry name" value="Zn(2)-C6 fungal-type DNA-binding domain"/>
    <property type="match status" value="1"/>
</dbReference>
<dbReference type="VEuPathDB" id="FungiDB:PHYBLDRAFT_142140"/>
<keyword evidence="5" id="KW-0539">Nucleus</keyword>
<evidence type="ECO:0000256" key="4">
    <source>
        <dbReference type="ARBA" id="ARBA00023163"/>
    </source>
</evidence>
<accession>A0A162XV64</accession>
<evidence type="ECO:0000256" key="2">
    <source>
        <dbReference type="ARBA" id="ARBA00022723"/>
    </source>
</evidence>
<keyword evidence="4" id="KW-0804">Transcription</keyword>
<sequence length="732" mass="84640">MTPAHSFVYYTYPSSPESTVSEPKELLSECSSMPPHHSEDNLKESPPKKRRQQSGYACNKCRERRVGCDRNKPYCGQCRKTWECIYSNDGPRSESISMRQRLDDIQATVQTMSGSLGFIEQKYHNTISRLLVQIQPQVQQGHVGQEGDASSNYPAKISENELTVSSWAANVGWPVVTRKDGTQSIQTNFHILEELKEAMRQAVRMSHAYYNPSPLSYMVRSESPTSEARIRINNLLSFSLFERLGRLDRPENEQTIDKNINPAEIMSKNVTESLIHQNHQCGFPILVSPTRFEAYHSQGRINSLVISSVLSHAVPHIFNYHPHILCLNNSQQLGEIFYKYSRESLQYDDATLTNIHQRTLLITYDLDLGRVERAYLHLGIAARMCFALDLHSLKGYVNCKTPFEREQAKRIFWTVWFLDSMVPQLYKKPSSIPPSSITVEPPTVLLDFSFTEAEQARFVISIIGIRRLSSELYISQNKAEIAEEAQLDSLKADEERLREFYRTLDPQNRYAYANQMTGLKTTQWSRRTFYCVLLDFCQSWITLYRPYLPLDTNDLFDIHREAVLRTSQAAIASVILFDRWFSASIESPDGFDCFFRPYLYHYMASIQTLKLNISHPEWMSEELVQQSRYFLVRMLKMYQKTPTYKAFKESQLEKELFAFMNEYNITLDQACPSQDPLADNCYADGGWGIFFLGPMVDGHMNMAFTQDEMTRYSCTNMNMNTNSESGLDFCYF</sequence>
<dbReference type="EMBL" id="KV440975">
    <property type="protein sequence ID" value="OAD76625.1"/>
    <property type="molecule type" value="Genomic_DNA"/>
</dbReference>
<dbReference type="InterPro" id="IPR001138">
    <property type="entry name" value="Zn2Cys6_DnaBD"/>
</dbReference>
<feature type="compositionally biased region" description="Basic and acidic residues" evidence="6">
    <location>
        <begin position="36"/>
        <end position="47"/>
    </location>
</feature>
<evidence type="ECO:0000256" key="5">
    <source>
        <dbReference type="ARBA" id="ARBA00023242"/>
    </source>
</evidence>
<evidence type="ECO:0000256" key="6">
    <source>
        <dbReference type="SAM" id="MobiDB-lite"/>
    </source>
</evidence>
<dbReference type="SUPFAM" id="SSF57701">
    <property type="entry name" value="Zn2/Cys6 DNA-binding domain"/>
    <property type="match status" value="1"/>
</dbReference>
<dbReference type="InterPro" id="IPR050815">
    <property type="entry name" value="TF_fung"/>
</dbReference>
<dbReference type="GeneID" id="28991652"/>
<dbReference type="GO" id="GO:0008270">
    <property type="term" value="F:zinc ion binding"/>
    <property type="evidence" value="ECO:0007669"/>
    <property type="project" value="InterPro"/>
</dbReference>
<dbReference type="CDD" id="cd12148">
    <property type="entry name" value="fungal_TF_MHR"/>
    <property type="match status" value="1"/>
</dbReference>